<evidence type="ECO:0000313" key="7">
    <source>
        <dbReference type="Proteomes" id="UP000799772"/>
    </source>
</evidence>
<keyword evidence="1 3" id="KW-0547">Nucleotide-binding</keyword>
<sequence>MEQIETETSTFEEQYDVQHQLGIGRYARVYRCVERSSGSVYAVKCFDKIQMAKATHHYMCPYREFTVMMSCKHPNILDVHGILYDDKTSYIVMEYAPEGSLFDWLVRSKGLGEARARRVFRQMCRGLEYLHEQEVIHRDIKPENILVVNKQLDVKICDFGLAQAMHSDDAASKQYGTREYMAPELIVRSGDYRYTSAVDVWASGVVLYICLCGFKPFRDELCSADFPYRTVEQIQLGSFTYPGPVWSNISDSALDLVNRMLVVNVDRRLTITGCLQHPWTVYEPLSKA</sequence>
<dbReference type="SUPFAM" id="SSF56112">
    <property type="entry name" value="Protein kinase-like (PK-like)"/>
    <property type="match status" value="1"/>
</dbReference>
<feature type="binding site" evidence="3">
    <location>
        <position position="44"/>
    </location>
    <ligand>
        <name>ATP</name>
        <dbReference type="ChEBI" id="CHEBI:30616"/>
    </ligand>
</feature>
<dbReference type="InterPro" id="IPR017441">
    <property type="entry name" value="Protein_kinase_ATP_BS"/>
</dbReference>
<name>A0A9P4MFV4_9PEZI</name>
<protein>
    <submittedName>
        <fullName evidence="6">Pkinase-domain-containing protein</fullName>
    </submittedName>
</protein>
<dbReference type="EMBL" id="ML978121">
    <property type="protein sequence ID" value="KAF2103899.1"/>
    <property type="molecule type" value="Genomic_DNA"/>
</dbReference>
<evidence type="ECO:0000313" key="6">
    <source>
        <dbReference type="EMBL" id="KAF2103899.1"/>
    </source>
</evidence>
<keyword evidence="4" id="KW-0808">Transferase</keyword>
<keyword evidence="4" id="KW-0723">Serine/threonine-protein kinase</keyword>
<dbReference type="PROSITE" id="PS00107">
    <property type="entry name" value="PROTEIN_KINASE_ATP"/>
    <property type="match status" value="1"/>
</dbReference>
<dbReference type="GO" id="GO:0005524">
    <property type="term" value="F:ATP binding"/>
    <property type="evidence" value="ECO:0007669"/>
    <property type="project" value="UniProtKB-UniRule"/>
</dbReference>
<reference evidence="6" key="1">
    <citation type="journal article" date="2020" name="Stud. Mycol.">
        <title>101 Dothideomycetes genomes: a test case for predicting lifestyles and emergence of pathogens.</title>
        <authorList>
            <person name="Haridas S."/>
            <person name="Albert R."/>
            <person name="Binder M."/>
            <person name="Bloem J."/>
            <person name="Labutti K."/>
            <person name="Salamov A."/>
            <person name="Andreopoulos B."/>
            <person name="Baker S."/>
            <person name="Barry K."/>
            <person name="Bills G."/>
            <person name="Bluhm B."/>
            <person name="Cannon C."/>
            <person name="Castanera R."/>
            <person name="Culley D."/>
            <person name="Daum C."/>
            <person name="Ezra D."/>
            <person name="Gonzalez J."/>
            <person name="Henrissat B."/>
            <person name="Kuo A."/>
            <person name="Liang C."/>
            <person name="Lipzen A."/>
            <person name="Lutzoni F."/>
            <person name="Magnuson J."/>
            <person name="Mondo S."/>
            <person name="Nolan M."/>
            <person name="Ohm R."/>
            <person name="Pangilinan J."/>
            <person name="Park H.-J."/>
            <person name="Ramirez L."/>
            <person name="Alfaro M."/>
            <person name="Sun H."/>
            <person name="Tritt A."/>
            <person name="Yoshinaga Y."/>
            <person name="Zwiers L.-H."/>
            <person name="Turgeon B."/>
            <person name="Goodwin S."/>
            <person name="Spatafora J."/>
            <person name="Crous P."/>
            <person name="Grigoriev I."/>
        </authorList>
    </citation>
    <scope>NUCLEOTIDE SEQUENCE</scope>
    <source>
        <strain evidence="6">CBS 133067</strain>
    </source>
</reference>
<comment type="caution">
    <text evidence="6">The sequence shown here is derived from an EMBL/GenBank/DDBJ whole genome shotgun (WGS) entry which is preliminary data.</text>
</comment>
<dbReference type="Proteomes" id="UP000799772">
    <property type="component" value="Unassembled WGS sequence"/>
</dbReference>
<dbReference type="Gene3D" id="1.10.510.10">
    <property type="entry name" value="Transferase(Phosphotransferase) domain 1"/>
    <property type="match status" value="1"/>
</dbReference>
<dbReference type="GO" id="GO:0004674">
    <property type="term" value="F:protein serine/threonine kinase activity"/>
    <property type="evidence" value="ECO:0007669"/>
    <property type="project" value="UniProtKB-KW"/>
</dbReference>
<organism evidence="6 7">
    <name type="scientific">Rhizodiscina lignyota</name>
    <dbReference type="NCBI Taxonomy" id="1504668"/>
    <lineage>
        <taxon>Eukaryota</taxon>
        <taxon>Fungi</taxon>
        <taxon>Dikarya</taxon>
        <taxon>Ascomycota</taxon>
        <taxon>Pezizomycotina</taxon>
        <taxon>Dothideomycetes</taxon>
        <taxon>Pleosporomycetidae</taxon>
        <taxon>Aulographales</taxon>
        <taxon>Rhizodiscinaceae</taxon>
        <taxon>Rhizodiscina</taxon>
    </lineage>
</organism>
<proteinExistence type="inferred from homology"/>
<dbReference type="CDD" id="cd05117">
    <property type="entry name" value="STKc_CAMK"/>
    <property type="match status" value="1"/>
</dbReference>
<dbReference type="PANTHER" id="PTHR24347">
    <property type="entry name" value="SERINE/THREONINE-PROTEIN KINASE"/>
    <property type="match status" value="1"/>
</dbReference>
<dbReference type="Pfam" id="PF00069">
    <property type="entry name" value="Pkinase"/>
    <property type="match status" value="1"/>
</dbReference>
<dbReference type="OrthoDB" id="407410at2759"/>
<dbReference type="FunFam" id="3.30.200.20:FF:000042">
    <property type="entry name" value="Aurora kinase A"/>
    <property type="match status" value="1"/>
</dbReference>
<evidence type="ECO:0000256" key="2">
    <source>
        <dbReference type="ARBA" id="ARBA00022840"/>
    </source>
</evidence>
<gene>
    <name evidence="6" type="ORF">NA57DRAFT_50758</name>
</gene>
<dbReference type="SMART" id="SM00220">
    <property type="entry name" value="S_TKc"/>
    <property type="match status" value="1"/>
</dbReference>
<dbReference type="FunFam" id="1.10.510.10:FF:000571">
    <property type="entry name" value="Maternal embryonic leucine zipper kinase"/>
    <property type="match status" value="1"/>
</dbReference>
<evidence type="ECO:0000256" key="3">
    <source>
        <dbReference type="PROSITE-ProRule" id="PRU10141"/>
    </source>
</evidence>
<evidence type="ECO:0000259" key="5">
    <source>
        <dbReference type="PROSITE" id="PS50011"/>
    </source>
</evidence>
<feature type="domain" description="Protein kinase" evidence="5">
    <location>
        <begin position="15"/>
        <end position="280"/>
    </location>
</feature>
<dbReference type="AlphaFoldDB" id="A0A9P4MFV4"/>
<dbReference type="InterPro" id="IPR008271">
    <property type="entry name" value="Ser/Thr_kinase_AS"/>
</dbReference>
<evidence type="ECO:0000256" key="4">
    <source>
        <dbReference type="RuleBase" id="RU000304"/>
    </source>
</evidence>
<comment type="similarity">
    <text evidence="4">Belongs to the protein kinase superfamily.</text>
</comment>
<dbReference type="InterPro" id="IPR011009">
    <property type="entry name" value="Kinase-like_dom_sf"/>
</dbReference>
<evidence type="ECO:0000256" key="1">
    <source>
        <dbReference type="ARBA" id="ARBA00022741"/>
    </source>
</evidence>
<dbReference type="InterPro" id="IPR000719">
    <property type="entry name" value="Prot_kinase_dom"/>
</dbReference>
<keyword evidence="2 3" id="KW-0067">ATP-binding</keyword>
<accession>A0A9P4MFV4</accession>
<dbReference type="PROSITE" id="PS50011">
    <property type="entry name" value="PROTEIN_KINASE_DOM"/>
    <property type="match status" value="1"/>
</dbReference>
<keyword evidence="4" id="KW-0418">Kinase</keyword>
<keyword evidence="7" id="KW-1185">Reference proteome</keyword>
<dbReference type="PROSITE" id="PS00108">
    <property type="entry name" value="PROTEIN_KINASE_ST"/>
    <property type="match status" value="1"/>
</dbReference>